<evidence type="ECO:0000256" key="4">
    <source>
        <dbReference type="SAM" id="SignalP"/>
    </source>
</evidence>
<protein>
    <submittedName>
        <fullName evidence="6">Cuticle protein 19.8-like</fullName>
    </submittedName>
</protein>
<evidence type="ECO:0000256" key="1">
    <source>
        <dbReference type="ARBA" id="ARBA00022460"/>
    </source>
</evidence>
<dbReference type="PANTHER" id="PTHR12236:SF86">
    <property type="entry name" value="CCP84AC-RELATED"/>
    <property type="match status" value="1"/>
</dbReference>
<dbReference type="GO" id="GO:0005615">
    <property type="term" value="C:extracellular space"/>
    <property type="evidence" value="ECO:0007669"/>
    <property type="project" value="TreeGrafter"/>
</dbReference>
<dbReference type="AlphaFoldDB" id="A0A6P9A5U8"/>
<dbReference type="PROSITE" id="PS51155">
    <property type="entry name" value="CHIT_BIND_RR_2"/>
    <property type="match status" value="1"/>
</dbReference>
<dbReference type="InParanoid" id="A0A6P9A5U8"/>
<keyword evidence="1 2" id="KW-0193">Cuticle</keyword>
<name>A0A6P9A5U8_THRPL</name>
<dbReference type="InterPro" id="IPR000618">
    <property type="entry name" value="Insect_cuticle"/>
</dbReference>
<sequence length="226" mass="24050">MALKLFVFAAILGLSAAGIISSPIRVASLDSEYDPHPAYSYAYDVQDALTGDSKRQQESRSGDVVRGSYSVNDPDGTRRTVDYAADPVNGFNAVVRREPQAVALARLAGPALVAHPTVALASTSSARVDAPSGITVAALPRVVSAGSPFVQLQQQQLLQPQLQQVQQIHPQLQQLQPVQQIQQVQQLQALQQQLQLQQLVNPVALATNLGLAALAGPGLLQRGPWA</sequence>
<dbReference type="GO" id="GO:0031012">
    <property type="term" value="C:extracellular matrix"/>
    <property type="evidence" value="ECO:0007669"/>
    <property type="project" value="TreeGrafter"/>
</dbReference>
<organism evidence="6">
    <name type="scientific">Thrips palmi</name>
    <name type="common">Melon thrips</name>
    <dbReference type="NCBI Taxonomy" id="161013"/>
    <lineage>
        <taxon>Eukaryota</taxon>
        <taxon>Metazoa</taxon>
        <taxon>Ecdysozoa</taxon>
        <taxon>Arthropoda</taxon>
        <taxon>Hexapoda</taxon>
        <taxon>Insecta</taxon>
        <taxon>Pterygota</taxon>
        <taxon>Neoptera</taxon>
        <taxon>Paraneoptera</taxon>
        <taxon>Thysanoptera</taxon>
        <taxon>Terebrantia</taxon>
        <taxon>Thripoidea</taxon>
        <taxon>Thripidae</taxon>
        <taxon>Thrips</taxon>
    </lineage>
</organism>
<dbReference type="GeneID" id="117652482"/>
<evidence type="ECO:0000313" key="5">
    <source>
        <dbReference type="Proteomes" id="UP000515158"/>
    </source>
</evidence>
<gene>
    <name evidence="6" type="primary">LOC117652482</name>
</gene>
<feature type="compositionally biased region" description="Basic and acidic residues" evidence="3">
    <location>
        <begin position="52"/>
        <end position="63"/>
    </location>
</feature>
<dbReference type="PRINTS" id="PR00947">
    <property type="entry name" value="CUTICLE"/>
</dbReference>
<feature type="region of interest" description="Disordered" evidence="3">
    <location>
        <begin position="51"/>
        <end position="77"/>
    </location>
</feature>
<accession>A0A6P9A5U8</accession>
<evidence type="ECO:0000256" key="2">
    <source>
        <dbReference type="PROSITE-ProRule" id="PRU00497"/>
    </source>
</evidence>
<evidence type="ECO:0000256" key="3">
    <source>
        <dbReference type="SAM" id="MobiDB-lite"/>
    </source>
</evidence>
<dbReference type="InterPro" id="IPR051217">
    <property type="entry name" value="Insect_Cuticle_Struc_Prot"/>
</dbReference>
<dbReference type="PANTHER" id="PTHR12236">
    <property type="entry name" value="STRUCTURAL CONTITUENT OF CUTICLE"/>
    <property type="match status" value="1"/>
</dbReference>
<dbReference type="Proteomes" id="UP000515158">
    <property type="component" value="Unplaced"/>
</dbReference>
<dbReference type="RefSeq" id="XP_034253323.1">
    <property type="nucleotide sequence ID" value="XM_034397432.1"/>
</dbReference>
<dbReference type="Pfam" id="PF00379">
    <property type="entry name" value="Chitin_bind_4"/>
    <property type="match status" value="1"/>
</dbReference>
<feature type="signal peptide" evidence="4">
    <location>
        <begin position="1"/>
        <end position="17"/>
    </location>
</feature>
<keyword evidence="4" id="KW-0732">Signal</keyword>
<proteinExistence type="predicted"/>
<keyword evidence="5" id="KW-1185">Reference proteome</keyword>
<feature type="chain" id="PRO_5027658095" evidence="4">
    <location>
        <begin position="18"/>
        <end position="226"/>
    </location>
</feature>
<dbReference type="InterPro" id="IPR031311">
    <property type="entry name" value="CHIT_BIND_RR_consensus"/>
</dbReference>
<dbReference type="OrthoDB" id="10071059at2759"/>
<reference evidence="6" key="1">
    <citation type="submission" date="2025-08" db="UniProtKB">
        <authorList>
            <consortium name="RefSeq"/>
        </authorList>
    </citation>
    <scope>IDENTIFICATION</scope>
    <source>
        <tissue evidence="6">Total insect</tissue>
    </source>
</reference>
<dbReference type="GO" id="GO:0042302">
    <property type="term" value="F:structural constituent of cuticle"/>
    <property type="evidence" value="ECO:0007669"/>
    <property type="project" value="UniProtKB-UniRule"/>
</dbReference>
<dbReference type="KEGG" id="tpal:117652482"/>
<dbReference type="PROSITE" id="PS00233">
    <property type="entry name" value="CHIT_BIND_RR_1"/>
    <property type="match status" value="1"/>
</dbReference>
<evidence type="ECO:0000313" key="6">
    <source>
        <dbReference type="RefSeq" id="XP_034253323.1"/>
    </source>
</evidence>